<accession>A0ACC7LVZ6</accession>
<keyword evidence="2" id="KW-1185">Reference proteome</keyword>
<dbReference type="Proteomes" id="UP001615411">
    <property type="component" value="Unassembled WGS sequence"/>
</dbReference>
<keyword evidence="1" id="KW-0067">ATP-binding</keyword>
<evidence type="ECO:0000313" key="2">
    <source>
        <dbReference type="Proteomes" id="UP001615411"/>
    </source>
</evidence>
<gene>
    <name evidence="1" type="ORF">ACIKP7_14110</name>
</gene>
<reference evidence="1" key="1">
    <citation type="submission" date="2024-10" db="EMBL/GenBank/DDBJ databases">
        <title>Aeromonas and Pseudomonas from the Cagarras Archipelago, Rio de Janeiro, Brazil.</title>
        <authorList>
            <person name="Canellas A.L.B."/>
            <person name="Laport M.S."/>
        </authorList>
    </citation>
    <scope>NUCLEOTIDE SEQUENCE</scope>
    <source>
        <strain evidence="1">ACP-7</strain>
    </source>
</reference>
<sequence>MSTAVRTRNSHSPLWATKCLLVAAVLLQVPFQASHSAQGSSLPAHLVVAVVEDAEPLEGVEEGRLAGFSGELLSKLLAKSGVALEARPQPRRDVAMRAACNGEVDLVMGAVPFPEYAHCLVYSAGYLERNALVVARMGDERALAPGFLDHATVITESGAPWGRELKAQFPDIQLIEVDSVRQAMATLAAGNGDVFIGAAARLNRVLREPGNERLHSLRRLDLGHTAYRFAAPVNRSETIRELDRRLALLPEVELERLRDDWLLDDPDASASSLALSAKEHEVLSAQKTIHYTVTSVSQPPFATEDSRGVPSGLTIDYLTYLGRLLDIDLIYVPTVSLEQALTRVQQGKIDLIAGSLGKRDLLATPLLTGGTYATAPLVIVTATSAPYISTLDGVRGKRVAVVDSDPLTPAIRISLPVTHLVTVDDMHQGLDLVRANGADAMIGNLTTMDALVRGQYGGDLRIGGAIGFDEKFGLWGPARLAPLLAILERALAAIPELERNRIERRWTLVGYQFDTPWTVLLARYWSLILLGSLALLALVVSHLRLRQHVRHRRESEARLEHELALKEALLACLPEPIAAKDAELRYVALNPAFEKFFGVRREDYLGSTLRPRPLPSDSIEALVTLQDEALGAMEARHLLLPLENAAGQLRTVIAWAVPFRNRDGSGGGVVTMYLDVTDIHEARQRARLVELRLRDVTESLPAVVLQIRCAPGQPWELTYLAGNAEETFGSKAPPLMQDLNIASRLLERDDFLRIREALAQAGDVPVPIELELKLSKDLGERWAQFRAMPRREGDFTVWSGVFSDVTGKHQQAEALLVAKEGAEAALRTKEGFLAMMSHEIRTPMNGVLGLVELLQNTDLSVEQHRMLALAQESGLALAQILDDILDYAKIEAGRLSIMRAPLDLRELLDSVMSLLLPQAHDKGLQLRQTVGADVPAMILADGIRVRQILLNLFGNAIKFTEQGSVTLHASVESNGDDSAVLVVTVADTGIGIPKDDIQRLFAPFVQSERSSTRRFGGTGLGLSISRRLAQMMDGQLTLESEEGVGTTAFLRVPCSVLNTDYELPLLKGRPVIIRVRSALAREALAAHARVAGMQVLDGDSSPPTDAIHFVDMDHPEDAGEAQHVILVSAVPKQLGFRAHAGTVRLSTNPLRWTAFLGALEALLEEQSKAPEKVTSSVPEPPSADAVARRKVLVAEDHPINREVIQQQLQLLGYAATVVVNGEQALRALETETFDMVITDCHMPVLDGFDLTRAIRASPRAELSSIPVVGVTATTVREELLRCFEVGMNTYVLKPTTLASLQKALSEVAEELADASEEVEATVSVTDLAGACESFDPAQIDAGAIQAFLSSLLANVKMRQDYWKSLRDDRQALCACLENGSNDDLRAWCHRSKGALSLFGQPCIDELMDQFHRLVAQAPAPATVKAAASGILRMYDQLFSILDS</sequence>
<name>A0ACC7LVZ6_9PSED</name>
<proteinExistence type="predicted"/>
<organism evidence="1 2">
    <name type="scientific">Pseudomonas caricapapayae</name>
    <dbReference type="NCBI Taxonomy" id="46678"/>
    <lineage>
        <taxon>Bacteria</taxon>
        <taxon>Pseudomonadati</taxon>
        <taxon>Pseudomonadota</taxon>
        <taxon>Gammaproteobacteria</taxon>
        <taxon>Pseudomonadales</taxon>
        <taxon>Pseudomonadaceae</taxon>
        <taxon>Pseudomonas</taxon>
    </lineage>
</organism>
<keyword evidence="1" id="KW-0547">Nucleotide-binding</keyword>
<dbReference type="EMBL" id="JBIUGF010000040">
    <property type="protein sequence ID" value="MFJ1339258.1"/>
    <property type="molecule type" value="Genomic_DNA"/>
</dbReference>
<evidence type="ECO:0000313" key="1">
    <source>
        <dbReference type="EMBL" id="MFJ1339258.1"/>
    </source>
</evidence>
<protein>
    <submittedName>
        <fullName evidence="1">ATP-binding protein</fullName>
    </submittedName>
</protein>
<comment type="caution">
    <text evidence="1">The sequence shown here is derived from an EMBL/GenBank/DDBJ whole genome shotgun (WGS) entry which is preliminary data.</text>
</comment>